<evidence type="ECO:0000313" key="3">
    <source>
        <dbReference type="Proteomes" id="UP000019494"/>
    </source>
</evidence>
<dbReference type="EMBL" id="AWQS01000088">
    <property type="protein sequence ID" value="EWT05758.1"/>
    <property type="molecule type" value="Genomic_DNA"/>
</dbReference>
<dbReference type="PANTHER" id="PTHR13887:SF41">
    <property type="entry name" value="THIOREDOXIN SUPERFAMILY PROTEIN"/>
    <property type="match status" value="1"/>
</dbReference>
<dbReference type="Gene3D" id="3.40.30.10">
    <property type="entry name" value="Glutaredoxin"/>
    <property type="match status" value="1"/>
</dbReference>
<dbReference type="CDD" id="cd03024">
    <property type="entry name" value="DsbA_FrnE"/>
    <property type="match status" value="1"/>
</dbReference>
<sequence length="213" mass="23554">MTLDLWLDVVCPWCYIAKRRVQAAIGLFERPHDVSLVMRSWELHPDLARGVGGPVDHDARVPGESVAPGEQRVRVEEAAVDHEIRFEWSHAVRANTFDAHRLCALALELGGPALQSAMVERCFAAHFTEGLALDDHDVLQRISAEAGLDERRVAAVLASEEYAANVRADEEAGRRFGATRIPFLLANRTATFTDLGSVEDYLAVLRDVVTEKA</sequence>
<dbReference type="PANTHER" id="PTHR13887">
    <property type="entry name" value="GLUTATHIONE S-TRANSFERASE KAPPA"/>
    <property type="match status" value="1"/>
</dbReference>
<dbReference type="AlphaFoldDB" id="W9GLP1"/>
<dbReference type="InterPro" id="IPR001853">
    <property type="entry name" value="DSBA-like_thioredoxin_dom"/>
</dbReference>
<name>W9GLP1_9MICO</name>
<dbReference type="Pfam" id="PF01323">
    <property type="entry name" value="DSBA"/>
    <property type="match status" value="1"/>
</dbReference>
<proteinExistence type="predicted"/>
<accession>W9GLP1</accession>
<feature type="domain" description="DSBA-like thioredoxin" evidence="1">
    <location>
        <begin position="2"/>
        <end position="191"/>
    </location>
</feature>
<organism evidence="2 3">
    <name type="scientific">Intrasporangium chromatireducens Q5-1</name>
    <dbReference type="NCBI Taxonomy" id="584657"/>
    <lineage>
        <taxon>Bacteria</taxon>
        <taxon>Bacillati</taxon>
        <taxon>Actinomycetota</taxon>
        <taxon>Actinomycetes</taxon>
        <taxon>Micrococcales</taxon>
        <taxon>Intrasporangiaceae</taxon>
        <taxon>Intrasporangium</taxon>
    </lineage>
</organism>
<gene>
    <name evidence="2" type="ORF">N864_21800</name>
</gene>
<protein>
    <submittedName>
        <fullName evidence="2">DSBA oxidoreductase</fullName>
    </submittedName>
</protein>
<reference evidence="3" key="1">
    <citation type="submission" date="2013-08" db="EMBL/GenBank/DDBJ databases">
        <title>Intrasporangium oryzae NRRL B-24470.</title>
        <authorList>
            <person name="Liu H."/>
            <person name="Wang G."/>
        </authorList>
    </citation>
    <scope>NUCLEOTIDE SEQUENCE [LARGE SCALE GENOMIC DNA]</scope>
    <source>
        <strain evidence="3">Q5-1</strain>
    </source>
</reference>
<dbReference type="Proteomes" id="UP000019494">
    <property type="component" value="Unassembled WGS sequence"/>
</dbReference>
<comment type="caution">
    <text evidence="2">The sequence shown here is derived from an EMBL/GenBank/DDBJ whole genome shotgun (WGS) entry which is preliminary data.</text>
</comment>
<evidence type="ECO:0000313" key="2">
    <source>
        <dbReference type="EMBL" id="EWT05758.1"/>
    </source>
</evidence>
<evidence type="ECO:0000259" key="1">
    <source>
        <dbReference type="Pfam" id="PF01323"/>
    </source>
</evidence>
<keyword evidence="3" id="KW-1185">Reference proteome</keyword>
<dbReference type="GO" id="GO:0016491">
    <property type="term" value="F:oxidoreductase activity"/>
    <property type="evidence" value="ECO:0007669"/>
    <property type="project" value="InterPro"/>
</dbReference>
<dbReference type="InterPro" id="IPR036249">
    <property type="entry name" value="Thioredoxin-like_sf"/>
</dbReference>
<dbReference type="SUPFAM" id="SSF52833">
    <property type="entry name" value="Thioredoxin-like"/>
    <property type="match status" value="1"/>
</dbReference>